<dbReference type="Proteomes" id="UP000503349">
    <property type="component" value="Chromosome 19"/>
</dbReference>
<evidence type="ECO:0000313" key="1">
    <source>
        <dbReference type="EMBL" id="KAF3703743.1"/>
    </source>
</evidence>
<reference evidence="2" key="2">
    <citation type="submission" date="2019-02" db="EMBL/GenBank/DDBJ databases">
        <title>Opniocepnalus argus Var Kimnra genome.</title>
        <authorList>
            <person name="Zhou C."/>
            <person name="Xiao S."/>
        </authorList>
    </citation>
    <scope>NUCLEOTIDE SEQUENCE [LARGE SCALE GENOMIC DNA]</scope>
</reference>
<gene>
    <name evidence="1" type="ORF">EXN66_Car019431</name>
</gene>
<proteinExistence type="predicted"/>
<sequence length="55" mass="6241">MMQAFRSGSNITDSFLKLEGSRAGWPVIVELVSLLLITNHHYDSNEHKIMPCHCL</sequence>
<organism evidence="1 2">
    <name type="scientific">Channa argus</name>
    <name type="common">Northern snakehead</name>
    <name type="synonym">Ophicephalus argus</name>
    <dbReference type="NCBI Taxonomy" id="215402"/>
    <lineage>
        <taxon>Eukaryota</taxon>
        <taxon>Metazoa</taxon>
        <taxon>Chordata</taxon>
        <taxon>Craniata</taxon>
        <taxon>Vertebrata</taxon>
        <taxon>Euteleostomi</taxon>
        <taxon>Actinopterygii</taxon>
        <taxon>Neopterygii</taxon>
        <taxon>Teleostei</taxon>
        <taxon>Neoteleostei</taxon>
        <taxon>Acanthomorphata</taxon>
        <taxon>Anabantaria</taxon>
        <taxon>Anabantiformes</taxon>
        <taxon>Channoidei</taxon>
        <taxon>Channidae</taxon>
        <taxon>Channa</taxon>
    </lineage>
</organism>
<dbReference type="AlphaFoldDB" id="A0A6G1QN74"/>
<evidence type="ECO:0000313" key="2">
    <source>
        <dbReference type="Proteomes" id="UP000503349"/>
    </source>
</evidence>
<keyword evidence="2" id="KW-1185">Reference proteome</keyword>
<name>A0A6G1QN74_CHAAH</name>
<reference evidence="1 2" key="1">
    <citation type="submission" date="2019-02" db="EMBL/GenBank/DDBJ databases">
        <title>Opniocepnalus argus genome.</title>
        <authorList>
            <person name="Zhou C."/>
            <person name="Xiao S."/>
        </authorList>
    </citation>
    <scope>NUCLEOTIDE SEQUENCE [LARGE SCALE GENOMIC DNA]</scope>
    <source>
        <strain evidence="1">OARG1902GOOAL</strain>
        <tissue evidence="1">Muscle</tissue>
    </source>
</reference>
<protein>
    <submittedName>
        <fullName evidence="1">Uncharacterized protein</fullName>
    </submittedName>
</protein>
<accession>A0A6G1QN74</accession>
<dbReference type="EMBL" id="CM015730">
    <property type="protein sequence ID" value="KAF3703743.1"/>
    <property type="molecule type" value="Genomic_DNA"/>
</dbReference>